<name>A0A2S0MZR6_9BURK</name>
<keyword evidence="4 7" id="KW-0812">Transmembrane</keyword>
<evidence type="ECO:0000256" key="1">
    <source>
        <dbReference type="ARBA" id="ARBA00004651"/>
    </source>
</evidence>
<feature type="transmembrane region" description="Helical" evidence="7">
    <location>
        <begin position="307"/>
        <end position="328"/>
    </location>
</feature>
<keyword evidence="2 7" id="KW-0813">Transport</keyword>
<evidence type="ECO:0000256" key="7">
    <source>
        <dbReference type="RuleBase" id="RU363032"/>
    </source>
</evidence>
<dbReference type="KEGG" id="simp:C6571_08880"/>
<sequence>MLRFLLTRVSLLIPTFFGMTLLAFFLIRLVPGDPIETMAGERGIDAARHAALLVEYGLDKPVLTQYGVYISRVLHGDLGKSIITQVPVLDEFLALFPATVELAVCAILFALLLGLPAGIIAAVKRNSWFDHGVMTVSLTGYSMPIFWWGLLLIMLFSVYLGVTPVSGRLDVIHYVEPVTGFLLIDALMSEEKGAFVSALQHLILPAIVLGTNPLAVVARMTRSAMLEVLGEDYIRTARAKGLAPFRVVAVHALRNALIPVVTVIGLQVGVLFTGAILTETIFSWPGVGKWLIEAINRRDYPVLQGGMLLLGAVVMLVNLLVDLTYGIINPRIRVAR</sequence>
<dbReference type="OrthoDB" id="9803623at2"/>
<dbReference type="PANTHER" id="PTHR43163">
    <property type="entry name" value="DIPEPTIDE TRANSPORT SYSTEM PERMEASE PROTEIN DPPB-RELATED"/>
    <property type="match status" value="1"/>
</dbReference>
<dbReference type="Pfam" id="PF19300">
    <property type="entry name" value="BPD_transp_1_N"/>
    <property type="match status" value="1"/>
</dbReference>
<feature type="transmembrane region" description="Helical" evidence="7">
    <location>
        <begin position="198"/>
        <end position="218"/>
    </location>
</feature>
<evidence type="ECO:0000256" key="5">
    <source>
        <dbReference type="ARBA" id="ARBA00022989"/>
    </source>
</evidence>
<keyword evidence="6 7" id="KW-0472">Membrane</keyword>
<feature type="domain" description="ABC transmembrane type-1" evidence="8">
    <location>
        <begin position="96"/>
        <end position="321"/>
    </location>
</feature>
<dbReference type="InterPro" id="IPR035906">
    <property type="entry name" value="MetI-like_sf"/>
</dbReference>
<dbReference type="PROSITE" id="PS50928">
    <property type="entry name" value="ABC_TM1"/>
    <property type="match status" value="1"/>
</dbReference>
<dbReference type="Pfam" id="PF00528">
    <property type="entry name" value="BPD_transp_1"/>
    <property type="match status" value="1"/>
</dbReference>
<dbReference type="InterPro" id="IPR000515">
    <property type="entry name" value="MetI-like"/>
</dbReference>
<feature type="transmembrane region" description="Helical" evidence="7">
    <location>
        <begin position="256"/>
        <end position="277"/>
    </location>
</feature>
<dbReference type="Gene3D" id="1.10.3720.10">
    <property type="entry name" value="MetI-like"/>
    <property type="match status" value="1"/>
</dbReference>
<keyword evidence="10" id="KW-1185">Reference proteome</keyword>
<feature type="transmembrane region" description="Helical" evidence="7">
    <location>
        <begin position="100"/>
        <end position="123"/>
    </location>
</feature>
<gene>
    <name evidence="9" type="ORF">C6571_08880</name>
</gene>
<dbReference type="InterPro" id="IPR045621">
    <property type="entry name" value="BPD_transp_1_N"/>
</dbReference>
<organism evidence="9 10">
    <name type="scientific">Simplicispira suum</name>
    <dbReference type="NCBI Taxonomy" id="2109915"/>
    <lineage>
        <taxon>Bacteria</taxon>
        <taxon>Pseudomonadati</taxon>
        <taxon>Pseudomonadota</taxon>
        <taxon>Betaproteobacteria</taxon>
        <taxon>Burkholderiales</taxon>
        <taxon>Comamonadaceae</taxon>
        <taxon>Simplicispira</taxon>
    </lineage>
</organism>
<evidence type="ECO:0000313" key="9">
    <source>
        <dbReference type="EMBL" id="AVO41390.1"/>
    </source>
</evidence>
<feature type="transmembrane region" description="Helical" evidence="7">
    <location>
        <begin position="144"/>
        <end position="162"/>
    </location>
</feature>
<dbReference type="Proteomes" id="UP000239326">
    <property type="component" value="Chromosome"/>
</dbReference>
<reference evidence="9 10" key="1">
    <citation type="submission" date="2018-03" db="EMBL/GenBank/DDBJ databases">
        <title>Genome sequencing of Simplicispira sp.</title>
        <authorList>
            <person name="Kim S.-J."/>
            <person name="Heo J."/>
            <person name="Kwon S.-W."/>
        </authorList>
    </citation>
    <scope>NUCLEOTIDE SEQUENCE [LARGE SCALE GENOMIC DNA]</scope>
    <source>
        <strain evidence="9 10">SC1-8</strain>
    </source>
</reference>
<evidence type="ECO:0000259" key="8">
    <source>
        <dbReference type="PROSITE" id="PS50928"/>
    </source>
</evidence>
<keyword evidence="5 7" id="KW-1133">Transmembrane helix</keyword>
<evidence type="ECO:0000256" key="3">
    <source>
        <dbReference type="ARBA" id="ARBA00022475"/>
    </source>
</evidence>
<accession>A0A2S0MZR6</accession>
<evidence type="ECO:0000256" key="2">
    <source>
        <dbReference type="ARBA" id="ARBA00022448"/>
    </source>
</evidence>
<evidence type="ECO:0000313" key="10">
    <source>
        <dbReference type="Proteomes" id="UP000239326"/>
    </source>
</evidence>
<evidence type="ECO:0000256" key="4">
    <source>
        <dbReference type="ARBA" id="ARBA00022692"/>
    </source>
</evidence>
<comment type="similarity">
    <text evidence="7">Belongs to the binding-protein-dependent transport system permease family.</text>
</comment>
<keyword evidence="3" id="KW-1003">Cell membrane</keyword>
<proteinExistence type="inferred from homology"/>
<protein>
    <submittedName>
        <fullName evidence="9">Peptide ABC transporter permease</fullName>
    </submittedName>
</protein>
<dbReference type="AlphaFoldDB" id="A0A2S0MZR6"/>
<dbReference type="PANTHER" id="PTHR43163:SF6">
    <property type="entry name" value="DIPEPTIDE TRANSPORT SYSTEM PERMEASE PROTEIN DPPB-RELATED"/>
    <property type="match status" value="1"/>
</dbReference>
<dbReference type="GO" id="GO:0071916">
    <property type="term" value="F:dipeptide transmembrane transporter activity"/>
    <property type="evidence" value="ECO:0007669"/>
    <property type="project" value="TreeGrafter"/>
</dbReference>
<dbReference type="EMBL" id="CP027669">
    <property type="protein sequence ID" value="AVO41390.1"/>
    <property type="molecule type" value="Genomic_DNA"/>
</dbReference>
<feature type="transmembrane region" description="Helical" evidence="7">
    <location>
        <begin position="12"/>
        <end position="30"/>
    </location>
</feature>
<dbReference type="SUPFAM" id="SSF161098">
    <property type="entry name" value="MetI-like"/>
    <property type="match status" value="1"/>
</dbReference>
<dbReference type="CDD" id="cd06261">
    <property type="entry name" value="TM_PBP2"/>
    <property type="match status" value="1"/>
</dbReference>
<evidence type="ECO:0000256" key="6">
    <source>
        <dbReference type="ARBA" id="ARBA00023136"/>
    </source>
</evidence>
<comment type="subcellular location">
    <subcellularLocation>
        <location evidence="1 7">Cell membrane</location>
        <topology evidence="1 7">Multi-pass membrane protein</topology>
    </subcellularLocation>
</comment>
<dbReference type="GO" id="GO:0005886">
    <property type="term" value="C:plasma membrane"/>
    <property type="evidence" value="ECO:0007669"/>
    <property type="project" value="UniProtKB-SubCell"/>
</dbReference>
<dbReference type="RefSeq" id="WP_106446367.1">
    <property type="nucleotide sequence ID" value="NZ_CP027669.1"/>
</dbReference>